<dbReference type="InterPro" id="IPR011990">
    <property type="entry name" value="TPR-like_helical_dom_sf"/>
</dbReference>
<name>A0AAW8R7J3_9ALTE</name>
<sequence>MKLIPIISALILCFPALAQVNTDFENAKTAFDNGNLDAAYIHLKNSLDKDASHLPSKILMGKALAISFYYEDAILEFEESLDAGADANLIIVDYANALLVTKQYETILGLSAKGLTQENESILNTLQAKSHNALGNTQKAAQLFDKVVRISNNPDVLVSAARFKIQQENYDEAQTLLDNALSKDAFNTETLRTQATLYNILGDTDRYVIALESAIAADENQPLVLRDLISAYLSSGKLEQASDLLDRVLVSAPDDPMAQFLSAWVLTQKGDFDNANVKLEELVNYLSLIDDELMQDADGLVYISGMSNYAINNFEAASQDLEKYLAKRPNDLNASLLLADIYSQEGNYTTAANLLEKFQEIALEDLNFGNKLCTIYLQADANHKCNWLILQMEKSFAGNPEFIALKAKALASRGKLDEALKELDSIGEDSEGALLSKTLLSIQANRLVEGRKLVEKLLAKQPANNDYKNLQASIDIKEAKLETAENTINEILESNNSHYSARFNLASIRFRQAQYDDAFTLLSTLVAERPNDITTLLLKSRVLRQLERFDEAKDQVSNILLIDSSYIPAKLELAELYELEGQYEDAIAIVTQLLKNSFLNARYLDKRANLYLAQGNLAAARKDLLTLFSLYKDNSFQLLDLMLLQKRADDFANARKSIERAISISPDEYVIRREYTKLLIQTFDMQLANKELEKLYQDFPVVADTDVLKGDYLVGQKKLEQASNYYLDAVEKQNLFAQAMAKSYQLAQLGYNEKRFAKLFESIITDDERSDLARNLLGDYYSKNGMFTLAKQHYSQIIKNNSYTFLPIVMNNLANIYLQEEKINTAYDLANKAYILSPNNANILDTLGWTLSLQGKYDEALSLLRKSFAMNTATPDVRYHIAYTLAKLGRKADAQTELENLLQLFESFSYKEEASALLKQLKS</sequence>
<gene>
    <name evidence="4" type="primary">prsT</name>
    <name evidence="4" type="ORF">RM544_15140</name>
</gene>
<feature type="chain" id="PRO_5043420817" evidence="3">
    <location>
        <begin position="19"/>
        <end position="923"/>
    </location>
</feature>
<dbReference type="SMART" id="SM00028">
    <property type="entry name" value="TPR"/>
    <property type="match status" value="14"/>
</dbReference>
<comment type="caution">
    <text evidence="4">The sequence shown here is derived from an EMBL/GenBank/DDBJ whole genome shotgun (WGS) entry which is preliminary data.</text>
</comment>
<dbReference type="PANTHER" id="PTHR12558">
    <property type="entry name" value="CELL DIVISION CYCLE 16,23,27"/>
    <property type="match status" value="1"/>
</dbReference>
<dbReference type="RefSeq" id="WP_311362660.1">
    <property type="nucleotide sequence ID" value="NZ_JAVRIE010000007.1"/>
</dbReference>
<dbReference type="Pfam" id="PF13424">
    <property type="entry name" value="TPR_12"/>
    <property type="match status" value="1"/>
</dbReference>
<dbReference type="Proteomes" id="UP001249020">
    <property type="component" value="Unassembled WGS sequence"/>
</dbReference>
<accession>A0AAW8R7J3</accession>
<dbReference type="InterPro" id="IPR019734">
    <property type="entry name" value="TPR_rpt"/>
</dbReference>
<evidence type="ECO:0000313" key="5">
    <source>
        <dbReference type="Proteomes" id="UP001249020"/>
    </source>
</evidence>
<dbReference type="EMBL" id="JAVRIE010000007">
    <property type="protein sequence ID" value="MDT0583885.1"/>
    <property type="molecule type" value="Genomic_DNA"/>
</dbReference>
<protein>
    <submittedName>
        <fullName evidence="4">PEP-CTERM system TPR-repeat protein PrsT</fullName>
    </submittedName>
</protein>
<dbReference type="PROSITE" id="PS50005">
    <property type="entry name" value="TPR"/>
    <property type="match status" value="1"/>
</dbReference>
<dbReference type="Pfam" id="PF14559">
    <property type="entry name" value="TPR_19"/>
    <property type="match status" value="3"/>
</dbReference>
<keyword evidence="5" id="KW-1185">Reference proteome</keyword>
<dbReference type="Pfam" id="PF13432">
    <property type="entry name" value="TPR_16"/>
    <property type="match status" value="2"/>
</dbReference>
<feature type="repeat" description="TPR" evidence="1">
    <location>
        <begin position="807"/>
        <end position="840"/>
    </location>
</feature>
<dbReference type="AlphaFoldDB" id="A0AAW8R7J3"/>
<keyword evidence="3" id="KW-0732">Signal</keyword>
<dbReference type="InterPro" id="IPR014266">
    <property type="entry name" value="PEP-CTERM_TPR_PrsT"/>
</dbReference>
<dbReference type="GO" id="GO:0051301">
    <property type="term" value="P:cell division"/>
    <property type="evidence" value="ECO:0007669"/>
    <property type="project" value="TreeGrafter"/>
</dbReference>
<dbReference type="NCBIfam" id="TIGR02917">
    <property type="entry name" value="PEP_TPR_lipo"/>
    <property type="match status" value="1"/>
</dbReference>
<feature type="signal peptide" evidence="3">
    <location>
        <begin position="1"/>
        <end position="18"/>
    </location>
</feature>
<proteinExistence type="predicted"/>
<keyword evidence="1" id="KW-0802">TPR repeat</keyword>
<dbReference type="SUPFAM" id="SSF48452">
    <property type="entry name" value="TPR-like"/>
    <property type="match status" value="5"/>
</dbReference>
<reference evidence="4 5" key="1">
    <citation type="submission" date="2023-09" db="EMBL/GenBank/DDBJ databases">
        <authorList>
            <person name="Rey-Velasco X."/>
        </authorList>
    </citation>
    <scope>NUCLEOTIDE SEQUENCE [LARGE SCALE GENOMIC DNA]</scope>
    <source>
        <strain evidence="4 5">W409</strain>
    </source>
</reference>
<evidence type="ECO:0000256" key="2">
    <source>
        <dbReference type="SAM" id="Coils"/>
    </source>
</evidence>
<keyword evidence="2" id="KW-0175">Coiled coil</keyword>
<feature type="coiled-coil region" evidence="2">
    <location>
        <begin position="467"/>
        <end position="494"/>
    </location>
</feature>
<evidence type="ECO:0000313" key="4">
    <source>
        <dbReference type="EMBL" id="MDT0583885.1"/>
    </source>
</evidence>
<organism evidence="4 5">
    <name type="scientific">Brumicola blandensis</name>
    <dbReference type="NCBI Taxonomy" id="3075611"/>
    <lineage>
        <taxon>Bacteria</taxon>
        <taxon>Pseudomonadati</taxon>
        <taxon>Pseudomonadota</taxon>
        <taxon>Gammaproteobacteria</taxon>
        <taxon>Alteromonadales</taxon>
        <taxon>Alteromonadaceae</taxon>
        <taxon>Brumicola</taxon>
    </lineage>
</organism>
<dbReference type="Gene3D" id="1.25.40.10">
    <property type="entry name" value="Tetratricopeptide repeat domain"/>
    <property type="match status" value="4"/>
</dbReference>
<dbReference type="PANTHER" id="PTHR12558:SF44">
    <property type="entry name" value="TETRATRICOPEPTIDE REPEAT-CONTAINING PROTEIN"/>
    <property type="match status" value="1"/>
</dbReference>
<evidence type="ECO:0000256" key="1">
    <source>
        <dbReference type="PROSITE-ProRule" id="PRU00339"/>
    </source>
</evidence>
<evidence type="ECO:0000256" key="3">
    <source>
        <dbReference type="SAM" id="SignalP"/>
    </source>
</evidence>